<feature type="compositionally biased region" description="Low complexity" evidence="2">
    <location>
        <begin position="203"/>
        <end position="218"/>
    </location>
</feature>
<evidence type="ECO:0000256" key="1">
    <source>
        <dbReference type="ARBA" id="ARBA00008775"/>
    </source>
</evidence>
<dbReference type="AlphaFoldDB" id="A0A4Z0GCU8"/>
<evidence type="ECO:0000259" key="3">
    <source>
        <dbReference type="Pfam" id="PF02342"/>
    </source>
</evidence>
<dbReference type="InterPro" id="IPR051324">
    <property type="entry name" value="Stress/Tellurium_Resist"/>
</dbReference>
<evidence type="ECO:0000256" key="2">
    <source>
        <dbReference type="SAM" id="MobiDB-lite"/>
    </source>
</evidence>
<proteinExistence type="inferred from homology"/>
<dbReference type="PANTHER" id="PTHR32097:SF4">
    <property type="entry name" value="GENERAL STRESS PROTEIN 16U"/>
    <property type="match status" value="1"/>
</dbReference>
<reference evidence="4 5" key="1">
    <citation type="submission" date="2019-03" db="EMBL/GenBank/DDBJ databases">
        <authorList>
            <person name="Gonzalez-Pimentel J.L."/>
        </authorList>
    </citation>
    <scope>NUCLEOTIDE SEQUENCE [LARGE SCALE GENOMIC DNA]</scope>
    <source>
        <strain evidence="4 5">JCM 31289</strain>
    </source>
</reference>
<protein>
    <submittedName>
        <fullName evidence="4">Export associated protein</fullName>
    </submittedName>
</protein>
<evidence type="ECO:0000313" key="4">
    <source>
        <dbReference type="EMBL" id="TGA92758.1"/>
    </source>
</evidence>
<feature type="region of interest" description="Disordered" evidence="2">
    <location>
        <begin position="185"/>
        <end position="244"/>
    </location>
</feature>
<feature type="domain" description="TerD" evidence="3">
    <location>
        <begin position="64"/>
        <end position="162"/>
    </location>
</feature>
<comment type="similarity">
    <text evidence="1">Belongs to the CAPAB/TerDEXZ family.</text>
</comment>
<dbReference type="Gene3D" id="2.60.60.30">
    <property type="entry name" value="sav2460 like domains"/>
    <property type="match status" value="1"/>
</dbReference>
<dbReference type="InterPro" id="IPR003325">
    <property type="entry name" value="TerD"/>
</dbReference>
<dbReference type="EMBL" id="SRID01000381">
    <property type="protein sequence ID" value="TGA92758.1"/>
    <property type="molecule type" value="Genomic_DNA"/>
</dbReference>
<dbReference type="Proteomes" id="UP000297948">
    <property type="component" value="Unassembled WGS sequence"/>
</dbReference>
<sequence length="244" mass="24886">MTAELVRGQNHPLPQTRLEIRVSATTPVVAGATLGDQDGTVAGTEWVAHPAAPQLPGVEVSRQAAADHRLAVDLGALPETIHRVSVLLALPIQAGGPQRFGGLPAPSVSVTGLDGTPVAGYTITDLESESAVVALELYRRQGAWKVRAVGQGYAGGLVAMLQDQGLPQAVELAARIQDAIAQGMARSVAQPPPRTGEDGRPRTTAGGATDSAAASGDTPRPAGGPIDYQHPGRRTSAPPAPAPA</sequence>
<dbReference type="Pfam" id="PF02342">
    <property type="entry name" value="TerD"/>
    <property type="match status" value="1"/>
</dbReference>
<comment type="caution">
    <text evidence="4">The sequence shown here is derived from an EMBL/GenBank/DDBJ whole genome shotgun (WGS) entry which is preliminary data.</text>
</comment>
<dbReference type="PANTHER" id="PTHR32097">
    <property type="entry name" value="CAMP-BINDING PROTEIN 1-RELATED"/>
    <property type="match status" value="1"/>
</dbReference>
<feature type="non-terminal residue" evidence="4">
    <location>
        <position position="244"/>
    </location>
</feature>
<accession>A0A4Z0GCU8</accession>
<organism evidence="4 5">
    <name type="scientific">Streptomyces palmae</name>
    <dbReference type="NCBI Taxonomy" id="1701085"/>
    <lineage>
        <taxon>Bacteria</taxon>
        <taxon>Bacillati</taxon>
        <taxon>Actinomycetota</taxon>
        <taxon>Actinomycetes</taxon>
        <taxon>Kitasatosporales</taxon>
        <taxon>Streptomycetaceae</taxon>
        <taxon>Streptomyces</taxon>
    </lineage>
</organism>
<gene>
    <name evidence="4" type="ORF">E4099_27165</name>
</gene>
<dbReference type="CDD" id="cd06974">
    <property type="entry name" value="TerD_like"/>
    <property type="match status" value="1"/>
</dbReference>
<dbReference type="RefSeq" id="WP_167828494.1">
    <property type="nucleotide sequence ID" value="NZ_SRID01000381.1"/>
</dbReference>
<name>A0A4Z0GCU8_9ACTN</name>
<evidence type="ECO:0000313" key="5">
    <source>
        <dbReference type="Proteomes" id="UP000297948"/>
    </source>
</evidence>
<keyword evidence="5" id="KW-1185">Reference proteome</keyword>